<dbReference type="NCBIfam" id="NF009466">
    <property type="entry name" value="PRK12826.1-2"/>
    <property type="match status" value="1"/>
</dbReference>
<dbReference type="InterPro" id="IPR050259">
    <property type="entry name" value="SDR"/>
</dbReference>
<gene>
    <name evidence="4" type="ORF">Hfx1149_08910</name>
</gene>
<dbReference type="PANTHER" id="PTHR42879">
    <property type="entry name" value="3-OXOACYL-(ACYL-CARRIER-PROTEIN) REDUCTASE"/>
    <property type="match status" value="1"/>
</dbReference>
<name>A0A643K413_9EURY</name>
<dbReference type="InterPro" id="IPR020904">
    <property type="entry name" value="Sc_DH/Rdtase_CS"/>
</dbReference>
<dbReference type="InterPro" id="IPR002347">
    <property type="entry name" value="SDR_fam"/>
</dbReference>
<feature type="domain" description="Ketoreductase" evidence="3">
    <location>
        <begin position="6"/>
        <end position="186"/>
    </location>
</feature>
<proteinExistence type="inferred from homology"/>
<dbReference type="Pfam" id="PF13561">
    <property type="entry name" value="adh_short_C2"/>
    <property type="match status" value="1"/>
</dbReference>
<comment type="similarity">
    <text evidence="1">Belongs to the short-chain dehydrogenases/reductases (SDR) family.</text>
</comment>
<evidence type="ECO:0000256" key="1">
    <source>
        <dbReference type="ARBA" id="ARBA00006484"/>
    </source>
</evidence>
<dbReference type="SMART" id="SM00822">
    <property type="entry name" value="PKS_KR"/>
    <property type="match status" value="1"/>
</dbReference>
<sequence>MTERNRTCVVTGSSRGIGRGIAEQLAEDGFNVVVNYRNSEAEAYDVVDAIEADGGTAIALQGDVSDYDEMMGMADRVHNTFGPIDVLVNNAGITRDRTFKDMTREDWEQVIEVNLGGVFNSTKAFYDDIKQADEGRVINISSVVGQQGNYGQANYATTKSGLFGFTRTLALELARFDSTVNCVAPGFTKTDMLNNVDEHIQEKIRERIPLGCFATVSDISGIVSFVASEDSGYMTGQILGVNGGMEW</sequence>
<dbReference type="SUPFAM" id="SSF51735">
    <property type="entry name" value="NAD(P)-binding Rossmann-fold domains"/>
    <property type="match status" value="1"/>
</dbReference>
<dbReference type="GO" id="GO:0032787">
    <property type="term" value="P:monocarboxylic acid metabolic process"/>
    <property type="evidence" value="ECO:0007669"/>
    <property type="project" value="UniProtKB-ARBA"/>
</dbReference>
<evidence type="ECO:0000256" key="2">
    <source>
        <dbReference type="ARBA" id="ARBA00023002"/>
    </source>
</evidence>
<dbReference type="EMBL" id="VZUS01000001">
    <property type="protein sequence ID" value="KAB1188146.1"/>
    <property type="molecule type" value="Genomic_DNA"/>
</dbReference>
<protein>
    <submittedName>
        <fullName evidence="4">Beta-ketoacyl-ACP reductase</fullName>
    </submittedName>
</protein>
<dbReference type="CDD" id="cd05333">
    <property type="entry name" value="BKR_SDR_c"/>
    <property type="match status" value="1"/>
</dbReference>
<dbReference type="PROSITE" id="PS00061">
    <property type="entry name" value="ADH_SHORT"/>
    <property type="match status" value="1"/>
</dbReference>
<keyword evidence="2" id="KW-0560">Oxidoreductase</keyword>
<evidence type="ECO:0000313" key="4">
    <source>
        <dbReference type="EMBL" id="KAB1188146.1"/>
    </source>
</evidence>
<dbReference type="PRINTS" id="PR00081">
    <property type="entry name" value="GDHRDH"/>
</dbReference>
<dbReference type="FunFam" id="3.40.50.720:FF:000173">
    <property type="entry name" value="3-oxoacyl-[acyl-carrier protein] reductase"/>
    <property type="match status" value="1"/>
</dbReference>
<dbReference type="GO" id="GO:0016491">
    <property type="term" value="F:oxidoreductase activity"/>
    <property type="evidence" value="ECO:0007669"/>
    <property type="project" value="UniProtKB-KW"/>
</dbReference>
<dbReference type="PANTHER" id="PTHR42879:SF2">
    <property type="entry name" value="3-OXOACYL-[ACYL-CARRIER-PROTEIN] REDUCTASE FABG"/>
    <property type="match status" value="1"/>
</dbReference>
<dbReference type="PRINTS" id="PR00080">
    <property type="entry name" value="SDRFAMILY"/>
</dbReference>
<accession>A0A643K413</accession>
<dbReference type="InterPro" id="IPR036291">
    <property type="entry name" value="NAD(P)-bd_dom_sf"/>
</dbReference>
<dbReference type="AlphaFoldDB" id="A0A643K413"/>
<dbReference type="InterPro" id="IPR057326">
    <property type="entry name" value="KR_dom"/>
</dbReference>
<dbReference type="Gene3D" id="3.40.50.720">
    <property type="entry name" value="NAD(P)-binding Rossmann-like Domain"/>
    <property type="match status" value="1"/>
</dbReference>
<comment type="caution">
    <text evidence="4">The sequence shown here is derived from an EMBL/GenBank/DDBJ whole genome shotgun (WGS) entry which is preliminary data.</text>
</comment>
<organism evidence="4">
    <name type="scientific">Haloferax sp. CBA1149</name>
    <dbReference type="NCBI Taxonomy" id="2650753"/>
    <lineage>
        <taxon>Archaea</taxon>
        <taxon>Methanobacteriati</taxon>
        <taxon>Methanobacteriota</taxon>
        <taxon>Stenosarchaea group</taxon>
        <taxon>Halobacteria</taxon>
        <taxon>Halobacteriales</taxon>
        <taxon>Haloferacaceae</taxon>
        <taxon>Haloferax</taxon>
    </lineage>
</organism>
<reference evidence="4" key="1">
    <citation type="submission" date="2019-09" db="EMBL/GenBank/DDBJ databases">
        <title>Genomic analysis of Haloferax sp. CBA1149.</title>
        <authorList>
            <person name="Roh S.W."/>
        </authorList>
    </citation>
    <scope>NUCLEOTIDE SEQUENCE</scope>
    <source>
        <strain evidence="4">CBA1149</strain>
    </source>
</reference>
<evidence type="ECO:0000259" key="3">
    <source>
        <dbReference type="SMART" id="SM00822"/>
    </source>
</evidence>
<dbReference type="RefSeq" id="WP_151137444.1">
    <property type="nucleotide sequence ID" value="NZ_VZUS01000001.1"/>
</dbReference>